<dbReference type="Proteomes" id="UP000522333">
    <property type="component" value="Unassembled WGS sequence"/>
</dbReference>
<evidence type="ECO:0000256" key="6">
    <source>
        <dbReference type="HAMAP-Rule" id="MF_01363"/>
    </source>
</evidence>
<keyword evidence="3 6" id="KW-0694">RNA-binding</keyword>
<reference evidence="10" key="2">
    <citation type="submission" date="2016-10" db="EMBL/GenBank/DDBJ databases">
        <authorList>
            <person name="Wegmann U."/>
        </authorList>
    </citation>
    <scope>NUCLEOTIDE SEQUENCE [LARGE SCALE GENOMIC DNA]</scope>
</reference>
<dbReference type="InterPro" id="IPR028909">
    <property type="entry name" value="bL21-like"/>
</dbReference>
<comment type="subunit">
    <text evidence="6">Part of the 50S ribosomal subunit. Contacts protein L20.</text>
</comment>
<evidence type="ECO:0000256" key="7">
    <source>
        <dbReference type="RuleBase" id="RU000562"/>
    </source>
</evidence>
<protein>
    <recommendedName>
        <fullName evidence="6">Large ribosomal subunit protein bL21</fullName>
    </recommendedName>
</protein>
<dbReference type="InterPro" id="IPR001787">
    <property type="entry name" value="Ribosomal_bL21"/>
</dbReference>
<evidence type="ECO:0000256" key="4">
    <source>
        <dbReference type="ARBA" id="ARBA00022980"/>
    </source>
</evidence>
<evidence type="ECO:0000256" key="2">
    <source>
        <dbReference type="ARBA" id="ARBA00022730"/>
    </source>
</evidence>
<comment type="function">
    <text evidence="6 7">This protein binds to 23S rRNA in the presence of protein L20.</text>
</comment>
<dbReference type="Pfam" id="PF00829">
    <property type="entry name" value="Ribosomal_L21p"/>
    <property type="match status" value="1"/>
</dbReference>
<evidence type="ECO:0000256" key="5">
    <source>
        <dbReference type="ARBA" id="ARBA00023274"/>
    </source>
</evidence>
<reference evidence="8 11" key="3">
    <citation type="submission" date="2020-04" db="EMBL/GenBank/DDBJ databases">
        <authorList>
            <person name="Hitch T.C.A."/>
            <person name="Wylensek D."/>
            <person name="Clavel T."/>
        </authorList>
    </citation>
    <scope>NUCLEOTIDE SEQUENCE [LARGE SCALE GENOMIC DNA]</scope>
    <source>
        <strain evidence="8 11">PG-251-APC-1</strain>
    </source>
</reference>
<dbReference type="GeneID" id="83732331"/>
<dbReference type="EMBL" id="LT630450">
    <property type="protein sequence ID" value="SFV73874.1"/>
    <property type="molecule type" value="Genomic_DNA"/>
</dbReference>
<name>A0A1K1LGQ1_9BACT</name>
<sequence>MYAIIETGGKQYRVEEGSKIVVEKLAGEAGSEIKLDKVLMLGGADVKVGAPYVENAAVTAEVVEQGRGAKVMVFKRWRRNDSRKLRGHRQDCTTIRVKSING</sequence>
<evidence type="ECO:0000313" key="10">
    <source>
        <dbReference type="Proteomes" id="UP000186323"/>
    </source>
</evidence>
<evidence type="ECO:0000256" key="1">
    <source>
        <dbReference type="ARBA" id="ARBA00008563"/>
    </source>
</evidence>
<dbReference type="Proteomes" id="UP000186323">
    <property type="component" value="Chromosome I"/>
</dbReference>
<dbReference type="EMBL" id="JABAFY010000004">
    <property type="protein sequence ID" value="NME51335.1"/>
    <property type="molecule type" value="Genomic_DNA"/>
</dbReference>
<dbReference type="InterPro" id="IPR036164">
    <property type="entry name" value="bL21-like_sf"/>
</dbReference>
<dbReference type="GO" id="GO:0003735">
    <property type="term" value="F:structural constituent of ribosome"/>
    <property type="evidence" value="ECO:0007669"/>
    <property type="project" value="InterPro"/>
</dbReference>
<dbReference type="HAMAP" id="MF_01363">
    <property type="entry name" value="Ribosomal_bL21"/>
    <property type="match status" value="1"/>
</dbReference>
<evidence type="ECO:0000313" key="11">
    <source>
        <dbReference type="Proteomes" id="UP000522333"/>
    </source>
</evidence>
<dbReference type="GO" id="GO:0019843">
    <property type="term" value="F:rRNA binding"/>
    <property type="evidence" value="ECO:0007669"/>
    <property type="project" value="UniProtKB-UniRule"/>
</dbReference>
<dbReference type="PANTHER" id="PTHR21349">
    <property type="entry name" value="50S RIBOSOMAL PROTEIN L21"/>
    <property type="match status" value="1"/>
</dbReference>
<reference evidence="9" key="1">
    <citation type="submission" date="2016-10" db="EMBL/GenBank/DDBJ databases">
        <authorList>
            <person name="de Groot N.N."/>
        </authorList>
    </citation>
    <scope>NUCLEOTIDE SEQUENCE [LARGE SCALE GENOMIC DNA]</scope>
    <source>
        <strain evidence="9">FI11049</strain>
    </source>
</reference>
<dbReference type="GO" id="GO:1990904">
    <property type="term" value="C:ribonucleoprotein complex"/>
    <property type="evidence" value="ECO:0007669"/>
    <property type="project" value="UniProtKB-KW"/>
</dbReference>
<dbReference type="GO" id="GO:0005840">
    <property type="term" value="C:ribosome"/>
    <property type="evidence" value="ECO:0007669"/>
    <property type="project" value="UniProtKB-KW"/>
</dbReference>
<dbReference type="OrthoDB" id="9813334at2"/>
<comment type="similarity">
    <text evidence="1 6 7">Belongs to the bacterial ribosomal protein bL21 family.</text>
</comment>
<dbReference type="NCBIfam" id="TIGR00061">
    <property type="entry name" value="L21"/>
    <property type="match status" value="1"/>
</dbReference>
<accession>A0A1K1LGQ1</accession>
<dbReference type="PANTHER" id="PTHR21349:SF0">
    <property type="entry name" value="LARGE RIBOSOMAL SUBUNIT PROTEIN BL21M"/>
    <property type="match status" value="1"/>
</dbReference>
<keyword evidence="4 6" id="KW-0689">Ribosomal protein</keyword>
<evidence type="ECO:0000313" key="9">
    <source>
        <dbReference type="EMBL" id="SFV73874.1"/>
    </source>
</evidence>
<gene>
    <name evidence="6 8" type="primary">rplU</name>
    <name evidence="9" type="ORF">DESPIGER_2050</name>
    <name evidence="8" type="ORF">HF854_02055</name>
</gene>
<dbReference type="SUPFAM" id="SSF141091">
    <property type="entry name" value="L21p-like"/>
    <property type="match status" value="1"/>
</dbReference>
<proteinExistence type="inferred from homology"/>
<dbReference type="GO" id="GO:0006412">
    <property type="term" value="P:translation"/>
    <property type="evidence" value="ECO:0007669"/>
    <property type="project" value="UniProtKB-UniRule"/>
</dbReference>
<keyword evidence="5 6" id="KW-0687">Ribonucleoprotein</keyword>
<dbReference type="RefSeq" id="WP_006007380.1">
    <property type="nucleotide sequence ID" value="NZ_CABKOD010000039.1"/>
</dbReference>
<dbReference type="KEGG" id="dpg:DESPIGER_2050"/>
<dbReference type="AlphaFoldDB" id="A0A1K1LGQ1"/>
<evidence type="ECO:0000313" key="8">
    <source>
        <dbReference type="EMBL" id="NME51335.1"/>
    </source>
</evidence>
<evidence type="ECO:0000256" key="3">
    <source>
        <dbReference type="ARBA" id="ARBA00022884"/>
    </source>
</evidence>
<keyword evidence="2 6" id="KW-0699">rRNA-binding</keyword>
<dbReference type="GO" id="GO:0005737">
    <property type="term" value="C:cytoplasm"/>
    <property type="evidence" value="ECO:0007669"/>
    <property type="project" value="UniProtKB-ARBA"/>
</dbReference>
<keyword evidence="10" id="KW-1185">Reference proteome</keyword>
<organism evidence="9 10">
    <name type="scientific">Desulfovibrio piger</name>
    <dbReference type="NCBI Taxonomy" id="901"/>
    <lineage>
        <taxon>Bacteria</taxon>
        <taxon>Pseudomonadati</taxon>
        <taxon>Thermodesulfobacteriota</taxon>
        <taxon>Desulfovibrionia</taxon>
        <taxon>Desulfovibrionales</taxon>
        <taxon>Desulfovibrionaceae</taxon>
        <taxon>Desulfovibrio</taxon>
    </lineage>
</organism>